<proteinExistence type="predicted"/>
<comment type="caution">
    <text evidence="1">The sequence shown here is derived from an EMBL/GenBank/DDBJ whole genome shotgun (WGS) entry which is preliminary data.</text>
</comment>
<accession>A0A3M7QFC2</accession>
<sequence>MKIRTENEEYAILDRVNVYLKVGVYDILNHVLKPLLTKHLPDLNPNEMNKGFFHHDNPVKLKTMSSWMIHLIKTLKPEKFHCILFKTGSRWSRKCEKNNKKGINHILEELHTLLDERYEAEIWNTSGNLTT</sequence>
<evidence type="ECO:0000313" key="1">
    <source>
        <dbReference type="EMBL" id="RNA09963.1"/>
    </source>
</evidence>
<reference evidence="1 2" key="1">
    <citation type="journal article" date="2018" name="Sci. Rep.">
        <title>Genomic signatures of local adaptation to the degree of environmental predictability in rotifers.</title>
        <authorList>
            <person name="Franch-Gras L."/>
            <person name="Hahn C."/>
            <person name="Garcia-Roger E.M."/>
            <person name="Carmona M.J."/>
            <person name="Serra M."/>
            <person name="Gomez A."/>
        </authorList>
    </citation>
    <scope>NUCLEOTIDE SEQUENCE [LARGE SCALE GENOMIC DNA]</scope>
    <source>
        <strain evidence="1">HYR1</strain>
    </source>
</reference>
<dbReference type="AlphaFoldDB" id="A0A3M7QFC2"/>
<organism evidence="1 2">
    <name type="scientific">Brachionus plicatilis</name>
    <name type="common">Marine rotifer</name>
    <name type="synonym">Brachionus muelleri</name>
    <dbReference type="NCBI Taxonomy" id="10195"/>
    <lineage>
        <taxon>Eukaryota</taxon>
        <taxon>Metazoa</taxon>
        <taxon>Spiralia</taxon>
        <taxon>Gnathifera</taxon>
        <taxon>Rotifera</taxon>
        <taxon>Eurotatoria</taxon>
        <taxon>Monogononta</taxon>
        <taxon>Pseudotrocha</taxon>
        <taxon>Ploima</taxon>
        <taxon>Brachionidae</taxon>
        <taxon>Brachionus</taxon>
    </lineage>
</organism>
<protein>
    <submittedName>
        <fullName evidence="1">Uncharacterized protein</fullName>
    </submittedName>
</protein>
<keyword evidence="2" id="KW-1185">Reference proteome</keyword>
<name>A0A3M7QFC2_BRAPC</name>
<evidence type="ECO:0000313" key="2">
    <source>
        <dbReference type="Proteomes" id="UP000276133"/>
    </source>
</evidence>
<dbReference type="EMBL" id="REGN01006324">
    <property type="protein sequence ID" value="RNA09963.1"/>
    <property type="molecule type" value="Genomic_DNA"/>
</dbReference>
<dbReference type="Proteomes" id="UP000276133">
    <property type="component" value="Unassembled WGS sequence"/>
</dbReference>
<gene>
    <name evidence="1" type="ORF">BpHYR1_035253</name>
</gene>